<sequence>MTAKEYLSRYLAANREIDALLDQRQQLWDTITRVTTTLHSDTVQGGQPVSASEALSNFMDLENMIFEKITALTVIMLEVEQTIHTVDDDKHRQILRLRYIGGKTFEEIADIMHYSWRQICRIHGDALQSIRMS</sequence>
<dbReference type="GO" id="GO:0006352">
    <property type="term" value="P:DNA-templated transcription initiation"/>
    <property type="evidence" value="ECO:0007669"/>
    <property type="project" value="InterPro"/>
</dbReference>
<proteinExistence type="predicted"/>
<dbReference type="Proteomes" id="UP000593890">
    <property type="component" value="Chromosome"/>
</dbReference>
<dbReference type="InterPro" id="IPR013324">
    <property type="entry name" value="RNA_pol_sigma_r3/r4-like"/>
</dbReference>
<dbReference type="AlphaFoldDB" id="A0A7I8D1K2"/>
<name>A0A7I8D1K2_9FIRM</name>
<accession>A0A7I8D1K2</accession>
<dbReference type="RefSeq" id="WP_215532804.1">
    <property type="nucleotide sequence ID" value="NZ_AP023321.1"/>
</dbReference>
<keyword evidence="3" id="KW-1185">Reference proteome</keyword>
<dbReference type="SUPFAM" id="SSF88659">
    <property type="entry name" value="Sigma3 and sigma4 domains of RNA polymerase sigma factors"/>
    <property type="match status" value="1"/>
</dbReference>
<evidence type="ECO:0000259" key="1">
    <source>
        <dbReference type="Pfam" id="PF04545"/>
    </source>
</evidence>
<dbReference type="KEGG" id="sman:C12CBH8_12650"/>
<gene>
    <name evidence="2" type="ORF">C12CBH8_12650</name>
</gene>
<evidence type="ECO:0000313" key="2">
    <source>
        <dbReference type="EMBL" id="BCI60626.1"/>
    </source>
</evidence>
<dbReference type="InterPro" id="IPR007630">
    <property type="entry name" value="RNA_pol_sigma70_r4"/>
</dbReference>
<dbReference type="EMBL" id="AP023321">
    <property type="protein sequence ID" value="BCI60626.1"/>
    <property type="molecule type" value="Genomic_DNA"/>
</dbReference>
<dbReference type="GO" id="GO:0003700">
    <property type="term" value="F:DNA-binding transcription factor activity"/>
    <property type="evidence" value="ECO:0007669"/>
    <property type="project" value="InterPro"/>
</dbReference>
<reference evidence="3" key="1">
    <citation type="submission" date="2020-07" db="EMBL/GenBank/DDBJ databases">
        <title>Complete genome sequencing of Clostridia bacterium strain 12CBH8.</title>
        <authorList>
            <person name="Sakamoto M."/>
            <person name="Murakami T."/>
            <person name="Mori H."/>
        </authorList>
    </citation>
    <scope>NUCLEOTIDE SEQUENCE [LARGE SCALE GENOMIC DNA]</scope>
    <source>
        <strain evidence="3">12CBH8</strain>
    </source>
</reference>
<protein>
    <recommendedName>
        <fullName evidence="1">RNA polymerase sigma-70 region 4 domain-containing protein</fullName>
    </recommendedName>
</protein>
<dbReference type="Pfam" id="PF04545">
    <property type="entry name" value="Sigma70_r4"/>
    <property type="match status" value="1"/>
</dbReference>
<dbReference type="Gene3D" id="1.20.140.160">
    <property type="match status" value="1"/>
</dbReference>
<evidence type="ECO:0000313" key="3">
    <source>
        <dbReference type="Proteomes" id="UP000593890"/>
    </source>
</evidence>
<feature type="domain" description="RNA polymerase sigma-70 region 4" evidence="1">
    <location>
        <begin position="88"/>
        <end position="131"/>
    </location>
</feature>
<organism evidence="2 3">
    <name type="scientific">Solibaculum mannosilyticum</name>
    <dbReference type="NCBI Taxonomy" id="2780922"/>
    <lineage>
        <taxon>Bacteria</taxon>
        <taxon>Bacillati</taxon>
        <taxon>Bacillota</taxon>
        <taxon>Clostridia</taxon>
        <taxon>Eubacteriales</taxon>
        <taxon>Oscillospiraceae</taxon>
        <taxon>Solibaculum</taxon>
    </lineage>
</organism>